<sequence>MITLRAVVELDDLTWLHLDGDCPADRAGLFVGALAGINPDDPIAERVDAILTDETLIAQGGLALHDTVTGMSVHPGCCAGLEDWRCWAEVAAGESPWLGHSPEPRVQVLDRHLRVWQDAPGRGDHVDVTGAELRRLLLGLQRDLVAFLDVLRAWARANGQGGHADALAAAIDRHFVISAPLTGPGQATS</sequence>
<proteinExistence type="predicted"/>
<organism evidence="1 2">
    <name type="scientific">Actinoplanes octamycinicus</name>
    <dbReference type="NCBI Taxonomy" id="135948"/>
    <lineage>
        <taxon>Bacteria</taxon>
        <taxon>Bacillati</taxon>
        <taxon>Actinomycetota</taxon>
        <taxon>Actinomycetes</taxon>
        <taxon>Micromonosporales</taxon>
        <taxon>Micromonosporaceae</taxon>
        <taxon>Actinoplanes</taxon>
    </lineage>
</organism>
<accession>A0A7W7H5Z4</accession>
<reference evidence="1 2" key="1">
    <citation type="submission" date="2020-08" db="EMBL/GenBank/DDBJ databases">
        <title>Sequencing the genomes of 1000 actinobacteria strains.</title>
        <authorList>
            <person name="Klenk H.-P."/>
        </authorList>
    </citation>
    <scope>NUCLEOTIDE SEQUENCE [LARGE SCALE GENOMIC DNA]</scope>
    <source>
        <strain evidence="1 2">DSM 45809</strain>
    </source>
</reference>
<dbReference type="Proteomes" id="UP000546162">
    <property type="component" value="Unassembled WGS sequence"/>
</dbReference>
<dbReference type="AlphaFoldDB" id="A0A7W7H5Z4"/>
<comment type="caution">
    <text evidence="1">The sequence shown here is derived from an EMBL/GenBank/DDBJ whole genome shotgun (WGS) entry which is preliminary data.</text>
</comment>
<evidence type="ECO:0000313" key="2">
    <source>
        <dbReference type="Proteomes" id="UP000546162"/>
    </source>
</evidence>
<keyword evidence="2" id="KW-1185">Reference proteome</keyword>
<gene>
    <name evidence="1" type="ORF">BJY16_008100</name>
</gene>
<dbReference type="EMBL" id="JACHNB010000001">
    <property type="protein sequence ID" value="MBB4744641.1"/>
    <property type="molecule type" value="Genomic_DNA"/>
</dbReference>
<dbReference type="RefSeq" id="WP_185044776.1">
    <property type="nucleotide sequence ID" value="NZ_BAABFG010000005.1"/>
</dbReference>
<protein>
    <submittedName>
        <fullName evidence="1">Uncharacterized protein</fullName>
    </submittedName>
</protein>
<evidence type="ECO:0000313" key="1">
    <source>
        <dbReference type="EMBL" id="MBB4744641.1"/>
    </source>
</evidence>
<name>A0A7W7H5Z4_9ACTN</name>